<sequence length="348" mass="39516">MSNRDGRNEAMPSDLENNQPETSPYTSESLILKFGEGWRRYTVPRQLFEQQFPTAAITLEKRTGNQNIKLNRADEDIGHTVVHWLYTEEYQVLQNPSLQGKAKRENGYRLAVHAYCAALNYALLGLATHARRQIEMLEDAVDTGRILAIAREVFPKYEDIGVPAAYQTYLKKKMMSAVKAKEMLFHQNELIKVFGQVPEFDMFVLENVISLFSLRIAGLEWMLESASKQGLHKDKVVEEDGCSKRPTEPQGPPPRSELPQTHSVKESDCEGSSTELLRENKDGSQYEYFNEDESGNEVECSGRSSTKEVWSDPEGSEVLAPDCQGSSDSEEPWTELCPTGEMERVDYW</sequence>
<dbReference type="RefSeq" id="XP_022395534.1">
    <property type="nucleotide sequence ID" value="XM_022545220.1"/>
</dbReference>
<dbReference type="PANTHER" id="PTHR37538:SF1">
    <property type="entry name" value="BTB DOMAIN-CONTAINING PROTEIN"/>
    <property type="match status" value="1"/>
</dbReference>
<dbReference type="VEuPathDB" id="FungiDB:ASPGLDRAFT_40441"/>
<name>A0A1L9V4K4_ASPGL</name>
<evidence type="ECO:0008006" key="4">
    <source>
        <dbReference type="Google" id="ProtNLM"/>
    </source>
</evidence>
<gene>
    <name evidence="2" type="ORF">ASPGLDRAFT_40441</name>
</gene>
<evidence type="ECO:0000313" key="2">
    <source>
        <dbReference type="EMBL" id="OJJ78836.1"/>
    </source>
</evidence>
<dbReference type="GeneID" id="34461481"/>
<dbReference type="Proteomes" id="UP000184300">
    <property type="component" value="Unassembled WGS sequence"/>
</dbReference>
<dbReference type="STRING" id="1160497.A0A1L9V4K4"/>
<dbReference type="AlphaFoldDB" id="A0A1L9V4K4"/>
<dbReference type="OrthoDB" id="3594103at2759"/>
<evidence type="ECO:0000256" key="1">
    <source>
        <dbReference type="SAM" id="MobiDB-lite"/>
    </source>
</evidence>
<protein>
    <recommendedName>
        <fullName evidence="4">BTB domain-containing protein</fullName>
    </recommendedName>
</protein>
<accession>A0A1L9V4K4</accession>
<keyword evidence="3" id="KW-1185">Reference proteome</keyword>
<reference evidence="3" key="1">
    <citation type="journal article" date="2017" name="Genome Biol.">
        <title>Comparative genomics reveals high biological diversity and specific adaptations in the industrially and medically important fungal genus Aspergillus.</title>
        <authorList>
            <person name="de Vries R.P."/>
            <person name="Riley R."/>
            <person name="Wiebenga A."/>
            <person name="Aguilar-Osorio G."/>
            <person name="Amillis S."/>
            <person name="Uchima C.A."/>
            <person name="Anderluh G."/>
            <person name="Asadollahi M."/>
            <person name="Askin M."/>
            <person name="Barry K."/>
            <person name="Battaglia E."/>
            <person name="Bayram O."/>
            <person name="Benocci T."/>
            <person name="Braus-Stromeyer S.A."/>
            <person name="Caldana C."/>
            <person name="Canovas D."/>
            <person name="Cerqueira G.C."/>
            <person name="Chen F."/>
            <person name="Chen W."/>
            <person name="Choi C."/>
            <person name="Clum A."/>
            <person name="Dos Santos R.A."/>
            <person name="Damasio A.R."/>
            <person name="Diallinas G."/>
            <person name="Emri T."/>
            <person name="Fekete E."/>
            <person name="Flipphi M."/>
            <person name="Freyberg S."/>
            <person name="Gallo A."/>
            <person name="Gournas C."/>
            <person name="Habgood R."/>
            <person name="Hainaut M."/>
            <person name="Harispe M.L."/>
            <person name="Henrissat B."/>
            <person name="Hilden K.S."/>
            <person name="Hope R."/>
            <person name="Hossain A."/>
            <person name="Karabika E."/>
            <person name="Karaffa L."/>
            <person name="Karanyi Z."/>
            <person name="Krasevec N."/>
            <person name="Kuo A."/>
            <person name="Kusch H."/>
            <person name="LaButti K."/>
            <person name="Lagendijk E.L."/>
            <person name="Lapidus A."/>
            <person name="Levasseur A."/>
            <person name="Lindquist E."/>
            <person name="Lipzen A."/>
            <person name="Logrieco A.F."/>
            <person name="MacCabe A."/>
            <person name="Maekelae M.R."/>
            <person name="Malavazi I."/>
            <person name="Melin P."/>
            <person name="Meyer V."/>
            <person name="Mielnichuk N."/>
            <person name="Miskei M."/>
            <person name="Molnar A.P."/>
            <person name="Mule G."/>
            <person name="Ngan C.Y."/>
            <person name="Orejas M."/>
            <person name="Orosz E."/>
            <person name="Ouedraogo J.P."/>
            <person name="Overkamp K.M."/>
            <person name="Park H.-S."/>
            <person name="Perrone G."/>
            <person name="Piumi F."/>
            <person name="Punt P.J."/>
            <person name="Ram A.F."/>
            <person name="Ramon A."/>
            <person name="Rauscher S."/>
            <person name="Record E."/>
            <person name="Riano-Pachon D.M."/>
            <person name="Robert V."/>
            <person name="Roehrig J."/>
            <person name="Ruller R."/>
            <person name="Salamov A."/>
            <person name="Salih N.S."/>
            <person name="Samson R.A."/>
            <person name="Sandor E."/>
            <person name="Sanguinetti M."/>
            <person name="Schuetze T."/>
            <person name="Sepcic K."/>
            <person name="Shelest E."/>
            <person name="Sherlock G."/>
            <person name="Sophianopoulou V."/>
            <person name="Squina F.M."/>
            <person name="Sun H."/>
            <person name="Susca A."/>
            <person name="Todd R.B."/>
            <person name="Tsang A."/>
            <person name="Unkles S.E."/>
            <person name="van de Wiele N."/>
            <person name="van Rossen-Uffink D."/>
            <person name="Oliveira J.V."/>
            <person name="Vesth T.C."/>
            <person name="Visser J."/>
            <person name="Yu J.-H."/>
            <person name="Zhou M."/>
            <person name="Andersen M.R."/>
            <person name="Archer D.B."/>
            <person name="Baker S.E."/>
            <person name="Benoit I."/>
            <person name="Brakhage A.A."/>
            <person name="Braus G.H."/>
            <person name="Fischer R."/>
            <person name="Frisvad J.C."/>
            <person name="Goldman G.H."/>
            <person name="Houbraken J."/>
            <person name="Oakley B."/>
            <person name="Pocsi I."/>
            <person name="Scazzocchio C."/>
            <person name="Seiboth B."/>
            <person name="vanKuyk P.A."/>
            <person name="Wortman J."/>
            <person name="Dyer P.S."/>
            <person name="Grigoriev I.V."/>
        </authorList>
    </citation>
    <scope>NUCLEOTIDE SEQUENCE [LARGE SCALE GENOMIC DNA]</scope>
    <source>
        <strain evidence="3">CBS 516.65</strain>
    </source>
</reference>
<feature type="region of interest" description="Disordered" evidence="1">
    <location>
        <begin position="239"/>
        <end position="348"/>
    </location>
</feature>
<dbReference type="PANTHER" id="PTHR37538">
    <property type="entry name" value="BTB DOMAIN-CONTAINING PROTEIN"/>
    <property type="match status" value="1"/>
</dbReference>
<proteinExistence type="predicted"/>
<organism evidence="2 3">
    <name type="scientific">Aspergillus glaucus CBS 516.65</name>
    <dbReference type="NCBI Taxonomy" id="1160497"/>
    <lineage>
        <taxon>Eukaryota</taxon>
        <taxon>Fungi</taxon>
        <taxon>Dikarya</taxon>
        <taxon>Ascomycota</taxon>
        <taxon>Pezizomycotina</taxon>
        <taxon>Eurotiomycetes</taxon>
        <taxon>Eurotiomycetidae</taxon>
        <taxon>Eurotiales</taxon>
        <taxon>Aspergillaceae</taxon>
        <taxon>Aspergillus</taxon>
        <taxon>Aspergillus subgen. Aspergillus</taxon>
    </lineage>
</organism>
<evidence type="ECO:0000313" key="3">
    <source>
        <dbReference type="Proteomes" id="UP000184300"/>
    </source>
</evidence>
<dbReference type="EMBL" id="KV878926">
    <property type="protein sequence ID" value="OJJ78836.1"/>
    <property type="molecule type" value="Genomic_DNA"/>
</dbReference>
<feature type="region of interest" description="Disordered" evidence="1">
    <location>
        <begin position="1"/>
        <end position="26"/>
    </location>
</feature>
<feature type="compositionally biased region" description="Polar residues" evidence="1">
    <location>
        <begin position="15"/>
        <end position="26"/>
    </location>
</feature>